<dbReference type="HOGENOM" id="CLU_140412_0_0_4"/>
<feature type="signal peptide" evidence="1">
    <location>
        <begin position="1"/>
        <end position="25"/>
    </location>
</feature>
<dbReference type="EMBL" id="ACDP02000023">
    <property type="protein sequence ID" value="EEO27455.2"/>
    <property type="molecule type" value="Genomic_DNA"/>
</dbReference>
<evidence type="ECO:0000313" key="2">
    <source>
        <dbReference type="EMBL" id="EEO27455.2"/>
    </source>
</evidence>
<proteinExistence type="predicted"/>
<feature type="chain" id="PRO_5002932875" description="DUF930 domain-containing protein" evidence="1">
    <location>
        <begin position="26"/>
        <end position="158"/>
    </location>
</feature>
<reference evidence="2" key="1">
    <citation type="submission" date="2011-10" db="EMBL/GenBank/DDBJ databases">
        <title>The Genome Sequence of Oxalobacter formigenes HOxBLS.</title>
        <authorList>
            <consortium name="The Broad Institute Genome Sequencing Platform"/>
            <person name="Earl A."/>
            <person name="Ward D."/>
            <person name="Feldgarden M."/>
            <person name="Gevers D."/>
            <person name="Allison M.J."/>
            <person name="Humphrey S."/>
            <person name="Young S.K."/>
            <person name="Zeng Q."/>
            <person name="Gargeya S."/>
            <person name="Fitzgerald M."/>
            <person name="Haas B."/>
            <person name="Abouelleil A."/>
            <person name="Alvarado L."/>
            <person name="Arachchi H.M."/>
            <person name="Berlin A."/>
            <person name="Brown A."/>
            <person name="Chapman S.B."/>
            <person name="Chen Z."/>
            <person name="Dunbar C."/>
            <person name="Freedman E."/>
            <person name="Gearin G."/>
            <person name="Goldberg J."/>
            <person name="Griggs A."/>
            <person name="Gujja S."/>
            <person name="Heiman D."/>
            <person name="Howarth C."/>
            <person name="Larson L."/>
            <person name="Lui A."/>
            <person name="MacDonald P.J.P."/>
            <person name="Montmayeur A."/>
            <person name="Murphy C."/>
            <person name="Neiman D."/>
            <person name="Pearson M."/>
            <person name="Priest M."/>
            <person name="Roberts A."/>
            <person name="Saif S."/>
            <person name="Shea T."/>
            <person name="Shenoy N."/>
            <person name="Sisk P."/>
            <person name="Stolte C."/>
            <person name="Sykes S."/>
            <person name="Wortman J."/>
            <person name="Nusbaum C."/>
            <person name="Birren B."/>
        </authorList>
    </citation>
    <scope>NUCLEOTIDE SEQUENCE [LARGE SCALE GENOMIC DNA]</scope>
    <source>
        <strain evidence="2">HOxBLS</strain>
    </source>
</reference>
<dbReference type="RefSeq" id="WP_020995188.1">
    <property type="nucleotide sequence ID" value="NZ_CABMNL010000001.1"/>
</dbReference>
<name>C3X2L9_9BURK</name>
<comment type="caution">
    <text evidence="2">The sequence shown here is derived from an EMBL/GenBank/DDBJ whole genome shotgun (WGS) entry which is preliminary data.</text>
</comment>
<evidence type="ECO:0000256" key="1">
    <source>
        <dbReference type="SAM" id="SignalP"/>
    </source>
</evidence>
<evidence type="ECO:0008006" key="4">
    <source>
        <dbReference type="Google" id="ProtNLM"/>
    </source>
</evidence>
<accession>C3X2L9</accession>
<dbReference type="eggNOG" id="ENOG5033FZD">
    <property type="taxonomic scope" value="Bacteria"/>
</dbReference>
<evidence type="ECO:0000313" key="3">
    <source>
        <dbReference type="Proteomes" id="UP000003973"/>
    </source>
</evidence>
<keyword evidence="3" id="KW-1185">Reference proteome</keyword>
<keyword evidence="1" id="KW-0732">Signal</keyword>
<sequence length="158" mass="17401">MSTNPFSRTLFGMAAALFVLCPAAADNTDSSAKAKSELSPRQQQHIRSAFAKLSSPGERKMAMKWSDAKKVAETMCRPAALNYFQKQYTGADRVFLGTGESGSLKLEGNRQLTGTGQVREGNNWHYFTFDCQLNPATGYAVSFTAHITKTESYIRQSL</sequence>
<dbReference type="AlphaFoldDB" id="C3X2L9"/>
<gene>
    <name evidence="2" type="ORF">OFAG_00608</name>
</gene>
<dbReference type="Proteomes" id="UP000003973">
    <property type="component" value="Unassembled WGS sequence"/>
</dbReference>
<protein>
    <recommendedName>
        <fullName evidence="4">DUF930 domain-containing protein</fullName>
    </recommendedName>
</protein>
<organism evidence="2 3">
    <name type="scientific">Oxalobacter paraformigenes</name>
    <dbReference type="NCBI Taxonomy" id="556268"/>
    <lineage>
        <taxon>Bacteria</taxon>
        <taxon>Pseudomonadati</taxon>
        <taxon>Pseudomonadota</taxon>
        <taxon>Betaproteobacteria</taxon>
        <taxon>Burkholderiales</taxon>
        <taxon>Oxalobacteraceae</taxon>
        <taxon>Oxalobacter</taxon>
    </lineage>
</organism>